<dbReference type="Proteomes" id="UP000886595">
    <property type="component" value="Unassembled WGS sequence"/>
</dbReference>
<feature type="compositionally biased region" description="Basic and acidic residues" evidence="1">
    <location>
        <begin position="40"/>
        <end position="60"/>
    </location>
</feature>
<organism evidence="2 3">
    <name type="scientific">Brassica carinata</name>
    <name type="common">Ethiopian mustard</name>
    <name type="synonym">Abyssinian cabbage</name>
    <dbReference type="NCBI Taxonomy" id="52824"/>
    <lineage>
        <taxon>Eukaryota</taxon>
        <taxon>Viridiplantae</taxon>
        <taxon>Streptophyta</taxon>
        <taxon>Embryophyta</taxon>
        <taxon>Tracheophyta</taxon>
        <taxon>Spermatophyta</taxon>
        <taxon>Magnoliopsida</taxon>
        <taxon>eudicotyledons</taxon>
        <taxon>Gunneridae</taxon>
        <taxon>Pentapetalae</taxon>
        <taxon>rosids</taxon>
        <taxon>malvids</taxon>
        <taxon>Brassicales</taxon>
        <taxon>Brassicaceae</taxon>
        <taxon>Brassiceae</taxon>
        <taxon>Brassica</taxon>
    </lineage>
</organism>
<comment type="caution">
    <text evidence="2">The sequence shown here is derived from an EMBL/GenBank/DDBJ whole genome shotgun (WGS) entry which is preliminary data.</text>
</comment>
<proteinExistence type="predicted"/>
<dbReference type="EMBL" id="JAAMPC010000014">
    <property type="protein sequence ID" value="KAG2265395.1"/>
    <property type="molecule type" value="Genomic_DNA"/>
</dbReference>
<protein>
    <submittedName>
        <fullName evidence="2">Uncharacterized protein</fullName>
    </submittedName>
</protein>
<dbReference type="AlphaFoldDB" id="A0A8X7U3Z3"/>
<feature type="region of interest" description="Disordered" evidence="1">
    <location>
        <begin position="37"/>
        <end position="72"/>
    </location>
</feature>
<feature type="region of interest" description="Disordered" evidence="1">
    <location>
        <begin position="215"/>
        <end position="291"/>
    </location>
</feature>
<sequence length="323" mass="34959">MRFGVRPFARKRSTRNLDPSNSFIRLGGEIIPAWANDDPAIERRSEGDSAAKETGRDRAAAVDGIPDGGVDDPAHPNTIGPQDTFWKNVPKVVVLSQQTWASFDRQRIRFQQKRIAKVDWSPDVPCVTTTGKRMKLPLMGHIPNAYPSYNELLRTQLRGESFSSMTVSEGEDAEPQRSPAKDAVTGGRDVAILDSVAEGTNVSTANAPNVSLLKKKKNKSSKKEAVCSGDGKDLGEKDQVEGDHSTSETDGSNDLTEMGLVGSIGAKRKEPTDGYFLGPGGKIQKRSRGPSPLSLKEIAFRASRLLPWGGSSPPSDRFLLASS</sequence>
<evidence type="ECO:0000256" key="1">
    <source>
        <dbReference type="SAM" id="MobiDB-lite"/>
    </source>
</evidence>
<keyword evidence="3" id="KW-1185">Reference proteome</keyword>
<dbReference type="OrthoDB" id="1101306at2759"/>
<evidence type="ECO:0000313" key="3">
    <source>
        <dbReference type="Proteomes" id="UP000886595"/>
    </source>
</evidence>
<gene>
    <name evidence="2" type="ORF">Bca52824_072474</name>
</gene>
<reference evidence="2 3" key="1">
    <citation type="submission" date="2020-02" db="EMBL/GenBank/DDBJ databases">
        <authorList>
            <person name="Ma Q."/>
            <person name="Huang Y."/>
            <person name="Song X."/>
            <person name="Pei D."/>
        </authorList>
    </citation>
    <scope>NUCLEOTIDE SEQUENCE [LARGE SCALE GENOMIC DNA]</scope>
    <source>
        <strain evidence="2">Sxm20200214</strain>
        <tissue evidence="2">Leaf</tissue>
    </source>
</reference>
<feature type="compositionally biased region" description="Basic and acidic residues" evidence="1">
    <location>
        <begin position="221"/>
        <end position="247"/>
    </location>
</feature>
<evidence type="ECO:0000313" key="2">
    <source>
        <dbReference type="EMBL" id="KAG2265395.1"/>
    </source>
</evidence>
<feature type="region of interest" description="Disordered" evidence="1">
    <location>
        <begin position="163"/>
        <end position="186"/>
    </location>
</feature>
<name>A0A8X7U3Z3_BRACI</name>
<accession>A0A8X7U3Z3</accession>